<dbReference type="PROSITE" id="PS50076">
    <property type="entry name" value="DNAJ_2"/>
    <property type="match status" value="1"/>
</dbReference>
<evidence type="ECO:0000313" key="9">
    <source>
        <dbReference type="EMBL" id="CAE0191719.1"/>
    </source>
</evidence>
<keyword evidence="1 5" id="KW-0479">Metal-binding</keyword>
<dbReference type="Pfam" id="PF01556">
    <property type="entry name" value="DnaJ_C"/>
    <property type="match status" value="1"/>
</dbReference>
<dbReference type="GO" id="GO:0006457">
    <property type="term" value="P:protein folding"/>
    <property type="evidence" value="ECO:0007669"/>
    <property type="project" value="InterPro"/>
</dbReference>
<dbReference type="InterPro" id="IPR018253">
    <property type="entry name" value="DnaJ_domain_CS"/>
</dbReference>
<evidence type="ECO:0000256" key="2">
    <source>
        <dbReference type="ARBA" id="ARBA00022737"/>
    </source>
</evidence>
<feature type="region of interest" description="Disordered" evidence="6">
    <location>
        <begin position="93"/>
        <end position="125"/>
    </location>
</feature>
<dbReference type="GO" id="GO:0009408">
    <property type="term" value="P:response to heat"/>
    <property type="evidence" value="ECO:0007669"/>
    <property type="project" value="InterPro"/>
</dbReference>
<dbReference type="Gene3D" id="1.10.287.110">
    <property type="entry name" value="DnaJ domain"/>
    <property type="match status" value="1"/>
</dbReference>
<evidence type="ECO:0000256" key="1">
    <source>
        <dbReference type="ARBA" id="ARBA00022723"/>
    </source>
</evidence>
<evidence type="ECO:0000313" key="10">
    <source>
        <dbReference type="EMBL" id="WZN62100.1"/>
    </source>
</evidence>
<feature type="domain" description="CR-type" evidence="8">
    <location>
        <begin position="142"/>
        <end position="226"/>
    </location>
</feature>
<feature type="region of interest" description="Disordered" evidence="6">
    <location>
        <begin position="383"/>
        <end position="436"/>
    </location>
</feature>
<dbReference type="InterPro" id="IPR036410">
    <property type="entry name" value="HSP_DnaJ_Cys-rich_dom_sf"/>
</dbReference>
<dbReference type="FunFam" id="2.60.260.20:FF:000003">
    <property type="entry name" value="DnaJ subfamily A member 2"/>
    <property type="match status" value="1"/>
</dbReference>
<feature type="compositionally biased region" description="Basic and acidic residues" evidence="6">
    <location>
        <begin position="389"/>
        <end position="410"/>
    </location>
</feature>
<sequence>MFGGGFFGGMPGMDARMPKRGDSTKYYELLGVDKNATDTELKKAYRKLSMKHHPDKGGDPETFKSINEAYDVLKDAEKRRIYDDYGEDALKEGMGGGGGGGASSMADLFDMMSGGGGRRRGPQKGEPIVHKLKTSLAEKYNGATRKLALTRKAKCKTCDGTGTKSGRSYVCKTCNGTGVQTHIRQLGPGMIQQVQSKCSACGGTGEYIPPEDKCGKCNGKKFVTEKKIFEVVIEPGMKHGQKIVMKGEAGYTQPGVAPGDLIFVLEQKEHDLFKRKGADLLMSKTITLTEALCGYVFEVEQLDKRKLVISSKPGDKVTKPDSWICINDEGMPVHGAPFQKGNLYINLRVKFPEKISEADCLKLRKMLPQPCSYDADEIDAMEEADDDREQVKSRDVNIEQELNNRKDFGRSHGNSYNDSSDDEDGMGGQRVQCHQQ</sequence>
<dbReference type="PANTHER" id="PTHR43888">
    <property type="entry name" value="DNAJ-LIKE-2, ISOFORM A-RELATED"/>
    <property type="match status" value="1"/>
</dbReference>
<dbReference type="HAMAP" id="MF_01152">
    <property type="entry name" value="DnaJ"/>
    <property type="match status" value="1"/>
</dbReference>
<dbReference type="InterPro" id="IPR001305">
    <property type="entry name" value="HSP_DnaJ_Cys-rich_dom"/>
</dbReference>
<dbReference type="SUPFAM" id="SSF49493">
    <property type="entry name" value="HSP40/DnaJ peptide-binding domain"/>
    <property type="match status" value="2"/>
</dbReference>
<dbReference type="InterPro" id="IPR002939">
    <property type="entry name" value="DnaJ_C"/>
</dbReference>
<evidence type="ECO:0000256" key="3">
    <source>
        <dbReference type="ARBA" id="ARBA00022771"/>
    </source>
</evidence>
<dbReference type="InterPro" id="IPR008971">
    <property type="entry name" value="HSP40/DnaJ_pept-bd"/>
</dbReference>
<dbReference type="GO" id="GO:0008270">
    <property type="term" value="F:zinc ion binding"/>
    <property type="evidence" value="ECO:0007669"/>
    <property type="project" value="UniProtKB-KW"/>
</dbReference>
<evidence type="ECO:0000256" key="6">
    <source>
        <dbReference type="SAM" id="MobiDB-lite"/>
    </source>
</evidence>
<feature type="zinc finger region" description="CR-type" evidence="5">
    <location>
        <begin position="142"/>
        <end position="226"/>
    </location>
</feature>
<dbReference type="Gene3D" id="2.60.260.20">
    <property type="entry name" value="Urease metallochaperone UreE, N-terminal domain"/>
    <property type="match status" value="2"/>
</dbReference>
<dbReference type="GO" id="GO:0030544">
    <property type="term" value="F:Hsp70 protein binding"/>
    <property type="evidence" value="ECO:0007669"/>
    <property type="project" value="InterPro"/>
</dbReference>
<dbReference type="CDD" id="cd10747">
    <property type="entry name" value="DnaJ_C"/>
    <property type="match status" value="1"/>
</dbReference>
<dbReference type="InterPro" id="IPR044713">
    <property type="entry name" value="DNJA1/2-like"/>
</dbReference>
<organism evidence="9">
    <name type="scientific">Chloropicon roscoffensis</name>
    <dbReference type="NCBI Taxonomy" id="1461544"/>
    <lineage>
        <taxon>Eukaryota</taxon>
        <taxon>Viridiplantae</taxon>
        <taxon>Chlorophyta</taxon>
        <taxon>Chloropicophyceae</taxon>
        <taxon>Chloropicales</taxon>
        <taxon>Chloropicaceae</taxon>
        <taxon>Chloropicon</taxon>
    </lineage>
</organism>
<evidence type="ECO:0000313" key="11">
    <source>
        <dbReference type="Proteomes" id="UP001472866"/>
    </source>
</evidence>
<dbReference type="Gene3D" id="2.10.230.10">
    <property type="entry name" value="Heat shock protein DnaJ, cysteine-rich domain"/>
    <property type="match status" value="1"/>
</dbReference>
<protein>
    <submittedName>
        <fullName evidence="10">DnaJ-like protein</fullName>
    </submittedName>
</protein>
<dbReference type="CDD" id="cd10719">
    <property type="entry name" value="DnaJ_zf"/>
    <property type="match status" value="1"/>
</dbReference>
<feature type="compositionally biased region" description="Gly residues" evidence="6">
    <location>
        <begin position="93"/>
        <end position="102"/>
    </location>
</feature>
<dbReference type="Proteomes" id="UP001472866">
    <property type="component" value="Chromosome 05"/>
</dbReference>
<dbReference type="EMBL" id="HBHZ01006199">
    <property type="protein sequence ID" value="CAE0191719.1"/>
    <property type="molecule type" value="Transcribed_RNA"/>
</dbReference>
<dbReference type="InterPro" id="IPR012724">
    <property type="entry name" value="DnaJ"/>
</dbReference>
<dbReference type="PROSITE" id="PS51188">
    <property type="entry name" value="ZF_CR"/>
    <property type="match status" value="1"/>
</dbReference>
<reference evidence="9" key="1">
    <citation type="submission" date="2021-01" db="EMBL/GenBank/DDBJ databases">
        <authorList>
            <person name="Corre E."/>
            <person name="Pelletier E."/>
            <person name="Niang G."/>
            <person name="Scheremetjew M."/>
            <person name="Finn R."/>
            <person name="Kale V."/>
            <person name="Holt S."/>
            <person name="Cochrane G."/>
            <person name="Meng A."/>
            <person name="Brown T."/>
            <person name="Cohen L."/>
        </authorList>
    </citation>
    <scope>NUCLEOTIDE SEQUENCE</scope>
    <source>
        <strain evidence="9">RCC1871</strain>
    </source>
</reference>
<evidence type="ECO:0000256" key="4">
    <source>
        <dbReference type="ARBA" id="ARBA00022833"/>
    </source>
</evidence>
<keyword evidence="2" id="KW-0677">Repeat</keyword>
<keyword evidence="3 5" id="KW-0863">Zinc-finger</keyword>
<dbReference type="SMART" id="SM00271">
    <property type="entry name" value="DnaJ"/>
    <property type="match status" value="1"/>
</dbReference>
<dbReference type="Pfam" id="PF00684">
    <property type="entry name" value="DnaJ_CXXCXGXG"/>
    <property type="match status" value="1"/>
</dbReference>
<dbReference type="GO" id="GO:0051082">
    <property type="term" value="F:unfolded protein binding"/>
    <property type="evidence" value="ECO:0007669"/>
    <property type="project" value="InterPro"/>
</dbReference>
<dbReference type="SUPFAM" id="SSF57938">
    <property type="entry name" value="DnaJ/Hsp40 cysteine-rich domain"/>
    <property type="match status" value="1"/>
</dbReference>
<dbReference type="Pfam" id="PF00226">
    <property type="entry name" value="DnaJ"/>
    <property type="match status" value="1"/>
</dbReference>
<evidence type="ECO:0000259" key="7">
    <source>
        <dbReference type="PROSITE" id="PS50076"/>
    </source>
</evidence>
<keyword evidence="11" id="KW-1185">Reference proteome</keyword>
<dbReference type="FunFam" id="2.10.230.10:FF:000001">
    <property type="entry name" value="DnaJ subfamily A member 2"/>
    <property type="match status" value="1"/>
</dbReference>
<keyword evidence="4 5" id="KW-0862">Zinc</keyword>
<gene>
    <name evidence="9" type="ORF">CROS1456_LOCUS4809</name>
    <name evidence="10" type="ORF">HKI87_05g36360</name>
</gene>
<dbReference type="GO" id="GO:0005524">
    <property type="term" value="F:ATP binding"/>
    <property type="evidence" value="ECO:0007669"/>
    <property type="project" value="InterPro"/>
</dbReference>
<dbReference type="AlphaFoldDB" id="A0A7S3CC42"/>
<dbReference type="CDD" id="cd06257">
    <property type="entry name" value="DnaJ"/>
    <property type="match status" value="1"/>
</dbReference>
<proteinExistence type="inferred from homology"/>
<name>A0A7S3CC42_9CHLO</name>
<evidence type="ECO:0000259" key="8">
    <source>
        <dbReference type="PROSITE" id="PS51188"/>
    </source>
</evidence>
<dbReference type="SUPFAM" id="SSF46565">
    <property type="entry name" value="Chaperone J-domain"/>
    <property type="match status" value="1"/>
</dbReference>
<reference evidence="10 11" key="2">
    <citation type="submission" date="2024-03" db="EMBL/GenBank/DDBJ databases">
        <title>Complete genome sequence of the green alga Chloropicon roscoffensis RCC1871.</title>
        <authorList>
            <person name="Lemieux C."/>
            <person name="Pombert J.-F."/>
            <person name="Otis C."/>
            <person name="Turmel M."/>
        </authorList>
    </citation>
    <scope>NUCLEOTIDE SEQUENCE [LARGE SCALE GENOMIC DNA]</scope>
    <source>
        <strain evidence="10 11">RCC1871</strain>
    </source>
</reference>
<dbReference type="EMBL" id="CP151505">
    <property type="protein sequence ID" value="WZN62100.1"/>
    <property type="molecule type" value="Genomic_DNA"/>
</dbReference>
<dbReference type="PROSITE" id="PS00636">
    <property type="entry name" value="DNAJ_1"/>
    <property type="match status" value="1"/>
</dbReference>
<feature type="domain" description="J" evidence="7">
    <location>
        <begin position="25"/>
        <end position="86"/>
    </location>
</feature>
<dbReference type="PRINTS" id="PR00625">
    <property type="entry name" value="JDOMAIN"/>
</dbReference>
<dbReference type="InterPro" id="IPR036869">
    <property type="entry name" value="J_dom_sf"/>
</dbReference>
<evidence type="ECO:0000256" key="5">
    <source>
        <dbReference type="PROSITE-ProRule" id="PRU00546"/>
    </source>
</evidence>
<dbReference type="InterPro" id="IPR001623">
    <property type="entry name" value="DnaJ_domain"/>
</dbReference>
<accession>A0A7S3CC42</accession>